<name>A0ABQ6QPT6_9BACT</name>
<evidence type="ECO:0000256" key="1">
    <source>
        <dbReference type="SAM" id="MobiDB-lite"/>
    </source>
</evidence>
<feature type="region of interest" description="Disordered" evidence="1">
    <location>
        <begin position="1"/>
        <end position="35"/>
    </location>
</feature>
<reference evidence="2 3" key="1">
    <citation type="journal article" date="2024" name="Arch. Microbiol.">
        <title>Corallococcus caeni sp. nov., a novel myxobacterium isolated from activated sludge.</title>
        <authorList>
            <person name="Tomita S."/>
            <person name="Nakai R."/>
            <person name="Kuroda K."/>
            <person name="Kurashita H."/>
            <person name="Hatamoto M."/>
            <person name="Yamaguchi T."/>
            <person name="Narihiro T."/>
        </authorList>
    </citation>
    <scope>NUCLEOTIDE SEQUENCE [LARGE SCALE GENOMIC DNA]</scope>
    <source>
        <strain evidence="2 3">NO1</strain>
    </source>
</reference>
<evidence type="ECO:0000313" key="3">
    <source>
        <dbReference type="Proteomes" id="UP001342631"/>
    </source>
</evidence>
<evidence type="ECO:0000313" key="2">
    <source>
        <dbReference type="EMBL" id="GMU05827.1"/>
    </source>
</evidence>
<gene>
    <name evidence="2" type="ORF">ASNO1_20800</name>
</gene>
<proteinExistence type="predicted"/>
<dbReference type="EMBL" id="BTTX01000002">
    <property type="protein sequence ID" value="GMU05827.1"/>
    <property type="molecule type" value="Genomic_DNA"/>
</dbReference>
<organism evidence="2 3">
    <name type="scientific">Corallococcus caeni</name>
    <dbReference type="NCBI Taxonomy" id="3082388"/>
    <lineage>
        <taxon>Bacteria</taxon>
        <taxon>Pseudomonadati</taxon>
        <taxon>Myxococcota</taxon>
        <taxon>Myxococcia</taxon>
        <taxon>Myxococcales</taxon>
        <taxon>Cystobacterineae</taxon>
        <taxon>Myxococcaceae</taxon>
        <taxon>Corallococcus</taxon>
    </lineage>
</organism>
<keyword evidence="3" id="KW-1185">Reference proteome</keyword>
<comment type="caution">
    <text evidence="2">The sequence shown here is derived from an EMBL/GenBank/DDBJ whole genome shotgun (WGS) entry which is preliminary data.</text>
</comment>
<dbReference type="Proteomes" id="UP001342631">
    <property type="component" value="Unassembled WGS sequence"/>
</dbReference>
<sequence length="61" mass="6319">MTAGTPEPCLDVPVTPPRAVSEGQGGSQSTRAVPLRPPRVLAVRANARVTVSLLKESSPNV</sequence>
<accession>A0ABQ6QPT6</accession>
<protein>
    <submittedName>
        <fullName evidence="2">Uncharacterized protein</fullName>
    </submittedName>
</protein>